<keyword evidence="2" id="KW-1185">Reference proteome</keyword>
<reference evidence="1 2" key="1">
    <citation type="submission" date="2017-10" db="EMBL/GenBank/DDBJ databases">
        <authorList>
            <person name="Banno H."/>
            <person name="Chua N.-H."/>
        </authorList>
    </citation>
    <scope>NUCLEOTIDE SEQUENCE [LARGE SCALE GENOMIC DNA]</scope>
    <source>
        <strain evidence="1">Vibrio tapetis CECT4600</strain>
    </source>
</reference>
<dbReference type="EMBL" id="LT960611">
    <property type="protein sequence ID" value="SON51481.1"/>
    <property type="molecule type" value="Genomic_DNA"/>
</dbReference>
<gene>
    <name evidence="1" type="ORF">VTAP4600_A3534</name>
</gene>
<accession>A0A2N8ZHV4</accession>
<organism evidence="1 2">
    <name type="scientific">Vibrio tapetis subsp. tapetis</name>
    <dbReference type="NCBI Taxonomy" id="1671868"/>
    <lineage>
        <taxon>Bacteria</taxon>
        <taxon>Pseudomonadati</taxon>
        <taxon>Pseudomonadota</taxon>
        <taxon>Gammaproteobacteria</taxon>
        <taxon>Vibrionales</taxon>
        <taxon>Vibrionaceae</taxon>
        <taxon>Vibrio</taxon>
    </lineage>
</organism>
<evidence type="ECO:0000313" key="1">
    <source>
        <dbReference type="EMBL" id="SON51481.1"/>
    </source>
</evidence>
<dbReference type="KEGG" id="vta:A3534"/>
<sequence>MTAIAIKIVINTAGEIESFLEIDILSKLILFTPLTRKTFISFTFVVVF</sequence>
<protein>
    <submittedName>
        <fullName evidence="1">Uncharacterized protein</fullName>
    </submittedName>
</protein>
<dbReference type="AlphaFoldDB" id="A0A2N8ZHV4"/>
<dbReference type="Proteomes" id="UP000235828">
    <property type="component" value="Chromosome A"/>
</dbReference>
<evidence type="ECO:0000313" key="2">
    <source>
        <dbReference type="Proteomes" id="UP000235828"/>
    </source>
</evidence>
<proteinExistence type="predicted"/>
<name>A0A2N8ZHV4_9VIBR</name>